<evidence type="ECO:0000313" key="1">
    <source>
        <dbReference type="EMBL" id="CAF4418129.1"/>
    </source>
</evidence>
<comment type="caution">
    <text evidence="1">The sequence shown here is derived from an EMBL/GenBank/DDBJ whole genome shotgun (WGS) entry which is preliminary data.</text>
</comment>
<gene>
    <name evidence="1" type="ORF">KXQ929_LOCUS52014</name>
</gene>
<feature type="non-terminal residue" evidence="1">
    <location>
        <position position="155"/>
    </location>
</feature>
<name>A0A820Q982_9BILA</name>
<dbReference type="Gene3D" id="3.30.559.30">
    <property type="entry name" value="Nonribosomal peptide synthetase, condensation domain"/>
    <property type="match status" value="1"/>
</dbReference>
<dbReference type="AlphaFoldDB" id="A0A820Q982"/>
<dbReference type="EMBL" id="CAJOBB010026745">
    <property type="protein sequence ID" value="CAF4418129.1"/>
    <property type="molecule type" value="Genomic_DNA"/>
</dbReference>
<sequence>MTTNSMKYSYFPLQRILNQHPNVSKPAFLDISFQFLPSMTSSGNKLIMIGDSQLYSISSTMNINDNEITNKYDFSLQIQHDLNINQLSCTINASLDLFNVETIDKISQRFHSISNQLLSSIDDQTNKPIHELSIILSNEQYLMQSMNNTQVPFPS</sequence>
<evidence type="ECO:0000313" key="2">
    <source>
        <dbReference type="Proteomes" id="UP000663868"/>
    </source>
</evidence>
<reference evidence="1" key="1">
    <citation type="submission" date="2021-02" db="EMBL/GenBank/DDBJ databases">
        <authorList>
            <person name="Nowell W R."/>
        </authorList>
    </citation>
    <scope>NUCLEOTIDE SEQUENCE</scope>
</reference>
<proteinExistence type="predicted"/>
<dbReference type="Proteomes" id="UP000663868">
    <property type="component" value="Unassembled WGS sequence"/>
</dbReference>
<accession>A0A820Q982</accession>
<organism evidence="1 2">
    <name type="scientific">Adineta steineri</name>
    <dbReference type="NCBI Taxonomy" id="433720"/>
    <lineage>
        <taxon>Eukaryota</taxon>
        <taxon>Metazoa</taxon>
        <taxon>Spiralia</taxon>
        <taxon>Gnathifera</taxon>
        <taxon>Rotifera</taxon>
        <taxon>Eurotatoria</taxon>
        <taxon>Bdelloidea</taxon>
        <taxon>Adinetida</taxon>
        <taxon>Adinetidae</taxon>
        <taxon>Adineta</taxon>
    </lineage>
</organism>
<protein>
    <submittedName>
        <fullName evidence="1">Uncharacterized protein</fullName>
    </submittedName>
</protein>